<sequence>MAIVDRHSRSNSDKKLFGFCPFWQTSTTATPSSSASSTQNLTTSGSNPHVGVPNSSRPATKTVSYVARSLLPPRRRLRLDPSNNLYFPYEPGKQTRSAVRLKNTSKSHVAFKFQTTAPKSCYMRPPGGVLAPGDSIIATVFKFVEAPENNEKQPLDQKSKDKFKIMSLKVKGGIDYVPELFDEQKDQVTVERILRVVFLNAERPSPALEKLKRQLAEAEAALEARKRPPPDTGPRVVGEGLVIDEWKERREKYLARQQVEAVDSLFVIYIVHVYGHHELPLCYEVKCVSSVQNFTGIQLVANGNSLAACRAKLRSSSVPRNSNLWKDAGRFANRPILVFELRLVKQEQFWTFALFTMFTMRMTHDWMSTREKRQDIYDDKMGWEYYGVHCISTCIAYLYLYFYIQCISTCITENLLLLRVLFTVLIFLKLKMGLKNKACVLVTVGAALGLRDHGIKSNSFAVKPELTTIVSSILQAKLDQVDRSKKILEKGNEMHQAAEESLRMVVYLSCWGPN</sequence>
<dbReference type="Gene3D" id="2.60.40.10">
    <property type="entry name" value="Immunoglobulins"/>
    <property type="match status" value="1"/>
</dbReference>
<evidence type="ECO:0000256" key="1">
    <source>
        <dbReference type="ARBA" id="ARBA00008932"/>
    </source>
</evidence>
<dbReference type="PANTHER" id="PTHR10809:SF110">
    <property type="entry name" value="MSP DOMAIN-CONTAINING PROTEIN"/>
    <property type="match status" value="1"/>
</dbReference>
<dbReference type="InterPro" id="IPR000535">
    <property type="entry name" value="MSP_dom"/>
</dbReference>
<keyword evidence="5" id="KW-1185">Reference proteome</keyword>
<protein>
    <recommendedName>
        <fullName evidence="3">MSP domain-containing protein</fullName>
    </recommendedName>
</protein>
<organism evidence="4 5">
    <name type="scientific">Citrus x changshan-huyou</name>
    <dbReference type="NCBI Taxonomy" id="2935761"/>
    <lineage>
        <taxon>Eukaryota</taxon>
        <taxon>Viridiplantae</taxon>
        <taxon>Streptophyta</taxon>
        <taxon>Embryophyta</taxon>
        <taxon>Tracheophyta</taxon>
        <taxon>Spermatophyta</taxon>
        <taxon>Magnoliopsida</taxon>
        <taxon>eudicotyledons</taxon>
        <taxon>Gunneridae</taxon>
        <taxon>Pentapetalae</taxon>
        <taxon>rosids</taxon>
        <taxon>malvids</taxon>
        <taxon>Sapindales</taxon>
        <taxon>Rutaceae</taxon>
        <taxon>Aurantioideae</taxon>
        <taxon>Citrus</taxon>
    </lineage>
</organism>
<evidence type="ECO:0000259" key="3">
    <source>
        <dbReference type="PROSITE" id="PS50202"/>
    </source>
</evidence>
<dbReference type="InterPro" id="IPR016763">
    <property type="entry name" value="VAP"/>
</dbReference>
<evidence type="ECO:0000313" key="5">
    <source>
        <dbReference type="Proteomes" id="UP001428341"/>
    </source>
</evidence>
<dbReference type="GO" id="GO:0090158">
    <property type="term" value="P:endoplasmic reticulum membrane organization"/>
    <property type="evidence" value="ECO:0007669"/>
    <property type="project" value="TreeGrafter"/>
</dbReference>
<comment type="caution">
    <text evidence="4">The sequence shown here is derived from an EMBL/GenBank/DDBJ whole genome shotgun (WGS) entry which is preliminary data.</text>
</comment>
<feature type="compositionally biased region" description="Low complexity" evidence="2">
    <location>
        <begin position="27"/>
        <end position="44"/>
    </location>
</feature>
<dbReference type="EMBL" id="JBCGBO010000004">
    <property type="protein sequence ID" value="KAK9209369.1"/>
    <property type="molecule type" value="Genomic_DNA"/>
</dbReference>
<dbReference type="SUPFAM" id="SSF49354">
    <property type="entry name" value="PapD-like"/>
    <property type="match status" value="1"/>
</dbReference>
<dbReference type="GO" id="GO:0061817">
    <property type="term" value="P:endoplasmic reticulum-plasma membrane tethering"/>
    <property type="evidence" value="ECO:0007669"/>
    <property type="project" value="TreeGrafter"/>
</dbReference>
<dbReference type="InterPro" id="IPR013783">
    <property type="entry name" value="Ig-like_fold"/>
</dbReference>
<dbReference type="InterPro" id="IPR008962">
    <property type="entry name" value="PapD-like_sf"/>
</dbReference>
<feature type="domain" description="MSP" evidence="3">
    <location>
        <begin position="76"/>
        <end position="199"/>
    </location>
</feature>
<dbReference type="InterPro" id="IPR022251">
    <property type="entry name" value="DUF3774_wound-induced"/>
</dbReference>
<accession>A0AAP0MF82</accession>
<dbReference type="PROSITE" id="PS50202">
    <property type="entry name" value="MSP"/>
    <property type="match status" value="1"/>
</dbReference>
<proteinExistence type="inferred from homology"/>
<evidence type="ECO:0000313" key="4">
    <source>
        <dbReference type="EMBL" id="KAK9209369.1"/>
    </source>
</evidence>
<gene>
    <name evidence="4" type="ORF">WN944_001735</name>
</gene>
<dbReference type="Pfam" id="PF00635">
    <property type="entry name" value="Motile_Sperm"/>
    <property type="match status" value="1"/>
</dbReference>
<reference evidence="4 5" key="1">
    <citation type="submission" date="2024-05" db="EMBL/GenBank/DDBJ databases">
        <title>Haplotype-resolved chromosome-level genome assembly of Huyou (Citrus changshanensis).</title>
        <authorList>
            <person name="Miao C."/>
            <person name="Chen W."/>
            <person name="Wu Y."/>
            <person name="Wang L."/>
            <person name="Zhao S."/>
            <person name="Grierson D."/>
            <person name="Xu C."/>
            <person name="Chen K."/>
        </authorList>
    </citation>
    <scope>NUCLEOTIDE SEQUENCE [LARGE SCALE GENOMIC DNA]</scope>
    <source>
        <strain evidence="4">01-14</strain>
        <tissue evidence="4">Leaf</tissue>
    </source>
</reference>
<dbReference type="Proteomes" id="UP001428341">
    <property type="component" value="Unassembled WGS sequence"/>
</dbReference>
<evidence type="ECO:0000256" key="2">
    <source>
        <dbReference type="SAM" id="MobiDB-lite"/>
    </source>
</evidence>
<feature type="region of interest" description="Disordered" evidence="2">
    <location>
        <begin position="27"/>
        <end position="61"/>
    </location>
</feature>
<name>A0AAP0MF82_9ROSI</name>
<dbReference type="GO" id="GO:0005886">
    <property type="term" value="C:plasma membrane"/>
    <property type="evidence" value="ECO:0007669"/>
    <property type="project" value="TreeGrafter"/>
</dbReference>
<dbReference type="PANTHER" id="PTHR10809">
    <property type="entry name" value="VESICLE-ASSOCIATED MEMBRANE PROTEIN-ASSOCIATED PROTEIN"/>
    <property type="match status" value="1"/>
</dbReference>
<dbReference type="Pfam" id="PF12609">
    <property type="entry name" value="DUF3774"/>
    <property type="match status" value="1"/>
</dbReference>
<dbReference type="AlphaFoldDB" id="A0AAP0MF82"/>
<comment type="similarity">
    <text evidence="1">Belongs to the VAMP-associated protein (VAP) (TC 9.B.17) family.</text>
</comment>
<dbReference type="GO" id="GO:0005789">
    <property type="term" value="C:endoplasmic reticulum membrane"/>
    <property type="evidence" value="ECO:0007669"/>
    <property type="project" value="InterPro"/>
</dbReference>